<evidence type="ECO:0000313" key="2">
    <source>
        <dbReference type="Proteomes" id="UP000254863"/>
    </source>
</evidence>
<dbReference type="NCBIfam" id="TIGR01004">
    <property type="entry name" value="PulS_OutS"/>
    <property type="match status" value="1"/>
</dbReference>
<organism evidence="1 2">
    <name type="scientific">Klebsiella michiganensis</name>
    <dbReference type="NCBI Taxonomy" id="1134687"/>
    <lineage>
        <taxon>Bacteria</taxon>
        <taxon>Pseudomonadati</taxon>
        <taxon>Pseudomonadota</taxon>
        <taxon>Gammaproteobacteria</taxon>
        <taxon>Enterobacterales</taxon>
        <taxon>Enterobacteriaceae</taxon>
        <taxon>Klebsiella/Raoultella group</taxon>
        <taxon>Klebsiella</taxon>
    </lineage>
</organism>
<dbReference type="InterPro" id="IPR038432">
    <property type="entry name" value="PulS/OutS-like_sf"/>
</dbReference>
<dbReference type="Proteomes" id="UP000254863">
    <property type="component" value="Unassembled WGS sequence"/>
</dbReference>
<dbReference type="InterPro" id="IPR005699">
    <property type="entry name" value="Chap_lipoprot_PulS/OutS"/>
</dbReference>
<reference evidence="1 2" key="1">
    <citation type="submission" date="2018-06" db="EMBL/GenBank/DDBJ databases">
        <authorList>
            <consortium name="Pathogen Informatics"/>
            <person name="Doyle S."/>
        </authorList>
    </citation>
    <scope>NUCLEOTIDE SEQUENCE [LARGE SCALE GENOMIC DNA]</scope>
    <source>
        <strain evidence="1 2">NCTC11685</strain>
    </source>
</reference>
<dbReference type="Gene3D" id="1.20.58.1630">
    <property type="entry name" value="Chaperone lipoprotein PulS/OutS"/>
    <property type="match status" value="1"/>
</dbReference>
<dbReference type="AlphaFoldDB" id="A0A7H4N7A7"/>
<proteinExistence type="predicted"/>
<protein>
    <submittedName>
        <fullName evidence="1">Pullulanase-specific type II secretion system outer membrane lipoprotein</fullName>
    </submittedName>
</protein>
<comment type="caution">
    <text evidence="1">The sequence shown here is derived from an EMBL/GenBank/DDBJ whole genome shotgun (WGS) entry which is preliminary data.</text>
</comment>
<sequence length="146" mass="16220">MTADKYLLNCQPINFFRLIYYAQLYSIPAYGGRPCSPGCQQNRSTTLSPTVSGQAQLEQLASVAAGARYLKNKCNRSDLPADEAINRAAINVGKKRGWANIDDNLLSQRSAQLYQQLQQDSTPEATKCSQFNRQLAPFIDSLRGNK</sequence>
<dbReference type="GO" id="GO:0006886">
    <property type="term" value="P:intracellular protein transport"/>
    <property type="evidence" value="ECO:0007669"/>
    <property type="project" value="InterPro"/>
</dbReference>
<accession>A0A7H4N7A7</accession>
<evidence type="ECO:0000313" key="1">
    <source>
        <dbReference type="EMBL" id="STV79778.1"/>
    </source>
</evidence>
<dbReference type="Pfam" id="PF09691">
    <property type="entry name" value="T2SS_PulS_OutS"/>
    <property type="match status" value="1"/>
</dbReference>
<name>A0A7H4N7A7_9ENTR</name>
<gene>
    <name evidence="1" type="primary">pulS_2</name>
    <name evidence="1" type="ORF">NCTC11685_02951</name>
</gene>
<keyword evidence="1" id="KW-0449">Lipoprotein</keyword>
<dbReference type="InterPro" id="IPR019114">
    <property type="entry name" value="Chap_lipoprot_PulS/OutS-like"/>
</dbReference>
<dbReference type="EMBL" id="UGMS01000001">
    <property type="protein sequence ID" value="STV79778.1"/>
    <property type="molecule type" value="Genomic_DNA"/>
</dbReference>